<reference evidence="1" key="1">
    <citation type="journal article" date="2015" name="Nature">
        <title>Complex archaea that bridge the gap between prokaryotes and eukaryotes.</title>
        <authorList>
            <person name="Spang A."/>
            <person name="Saw J.H."/>
            <person name="Jorgensen S.L."/>
            <person name="Zaremba-Niedzwiedzka K."/>
            <person name="Martijn J."/>
            <person name="Lind A.E."/>
            <person name="van Eijk R."/>
            <person name="Schleper C."/>
            <person name="Guy L."/>
            <person name="Ettema T.J."/>
        </authorList>
    </citation>
    <scope>NUCLEOTIDE SEQUENCE</scope>
</reference>
<gene>
    <name evidence="1" type="ORF">LCGC14_1630830</name>
</gene>
<dbReference type="Pfam" id="PF07900">
    <property type="entry name" value="DUF1670"/>
    <property type="match status" value="2"/>
</dbReference>
<name>A0A0F9I2W9_9ZZZZ</name>
<dbReference type="InterPro" id="IPR012872">
    <property type="entry name" value="DUF1670"/>
</dbReference>
<comment type="caution">
    <text evidence="1">The sequence shown here is derived from an EMBL/GenBank/DDBJ whole genome shotgun (WGS) entry which is preliminary data.</text>
</comment>
<evidence type="ECO:0008006" key="2">
    <source>
        <dbReference type="Google" id="ProtNLM"/>
    </source>
</evidence>
<evidence type="ECO:0000313" key="1">
    <source>
        <dbReference type="EMBL" id="KKM21897.1"/>
    </source>
</evidence>
<accession>A0A0F9I2W9</accession>
<protein>
    <recommendedName>
        <fullName evidence="2">DUF1670 domain-containing protein</fullName>
    </recommendedName>
</protein>
<sequence length="508" mass="58194">MGRVKEYRQRLKYQVSSVKKKTLETQIAVKLMNELGMCQVESRLLSRRMGQWFLRKSGVRSPNQIVMEASQGRDNFIRSGKGASGNIKITPYDEEDLDLELEFGLKTMQGGRIARLIEQAYEQDALLSVKQLVLLTNITPTSLRGRLAAFRQLSIYLPFLGLSKKERNKQSMLRSTWVLSKYLSGASVVQVRKEAAMSKGHFNDLLVAFSRIAFELTSHLQVSNREMDEWRNVLKRTSNNKLKELLPTRDSLKRLENEDEIEFELRTEYGMSPVKVRAVMQILREIQEDLSEDRPENTVVYWAVASDEPAGKPIDMCRLVPVKLSLIEEGDVPDPKKDRDFNCVSNMKFNKAMRYATQAKYAGGYLTYPDLGYLLGIHPDAISSLLKRQSNIIIPLRGSECDIGQGVTHRKKIIQLFLEMYTETQIVSRTGHSYESIENYIKEFGTVLLLKERGLAASHIRKVTGRSMRLVNVYLDLIKEYSGPEYAFRLNYLRRLVQANDTGLKKKG</sequence>
<organism evidence="1">
    <name type="scientific">marine sediment metagenome</name>
    <dbReference type="NCBI Taxonomy" id="412755"/>
    <lineage>
        <taxon>unclassified sequences</taxon>
        <taxon>metagenomes</taxon>
        <taxon>ecological metagenomes</taxon>
    </lineage>
</organism>
<dbReference type="AlphaFoldDB" id="A0A0F9I2W9"/>
<proteinExistence type="predicted"/>
<dbReference type="EMBL" id="LAZR01013454">
    <property type="protein sequence ID" value="KKM21897.1"/>
    <property type="molecule type" value="Genomic_DNA"/>
</dbReference>